<dbReference type="Proteomes" id="UP000586346">
    <property type="component" value="Unassembled WGS sequence"/>
</dbReference>
<evidence type="ECO:0000256" key="1">
    <source>
        <dbReference type="ARBA" id="ARBA00022722"/>
    </source>
</evidence>
<reference evidence="6 7" key="1">
    <citation type="submission" date="2020-08" db="EMBL/GenBank/DDBJ databases">
        <title>Emergence and comparative genomics analysis of Citrobacter in Fennec fox imported from North Africa to China.</title>
        <authorList>
            <person name="Zheng B."/>
        </authorList>
    </citation>
    <scope>NUCLEOTIDE SEQUENCE [LARGE SCALE GENOMIC DNA]</scope>
    <source>
        <strain evidence="6 7">FF371</strain>
    </source>
</reference>
<dbReference type="PANTHER" id="PTHR41286:SF1">
    <property type="entry name" value="HNH NUCLEASE YAJD-RELATED"/>
    <property type="match status" value="1"/>
</dbReference>
<evidence type="ECO:0000256" key="2">
    <source>
        <dbReference type="ARBA" id="ARBA00022801"/>
    </source>
</evidence>
<keyword evidence="6" id="KW-0255">Endonuclease</keyword>
<dbReference type="CDD" id="cd00085">
    <property type="entry name" value="HNHc"/>
    <property type="match status" value="1"/>
</dbReference>
<keyword evidence="1" id="KW-0540">Nuclease</keyword>
<keyword evidence="2" id="KW-0378">Hydrolase</keyword>
<dbReference type="SMART" id="SM00507">
    <property type="entry name" value="HNHc"/>
    <property type="match status" value="1"/>
</dbReference>
<dbReference type="InterPro" id="IPR003615">
    <property type="entry name" value="HNH_nuc"/>
</dbReference>
<evidence type="ECO:0000256" key="4">
    <source>
        <dbReference type="ARBA" id="ARBA00040194"/>
    </source>
</evidence>
<sequence>MPPRTPKACRVRGCRNTTTDPSGYCENHKGEGWKSYKPGQSRQQRGYGTKWEVIRERILKRDKGLCQNHLRQGIVKQASCVDHIKAKAHGGTDEDSNLESLCWSCHAAKTARERIVSQMDPDMVTLMEAKAG</sequence>
<dbReference type="InterPro" id="IPR002711">
    <property type="entry name" value="HNH"/>
</dbReference>
<protein>
    <recommendedName>
        <fullName evidence="4">Putative HNH nuclease YajD</fullName>
    </recommendedName>
</protein>
<evidence type="ECO:0000313" key="7">
    <source>
        <dbReference type="Proteomes" id="UP000586346"/>
    </source>
</evidence>
<dbReference type="PANTHER" id="PTHR41286">
    <property type="entry name" value="HNH NUCLEASE YAJD-RELATED"/>
    <property type="match status" value="1"/>
</dbReference>
<comment type="similarity">
    <text evidence="3">Belongs to the HNH nuclease family.</text>
</comment>
<dbReference type="Gene3D" id="1.10.30.50">
    <property type="match status" value="1"/>
</dbReference>
<feature type="domain" description="HNH nuclease" evidence="5">
    <location>
        <begin position="53"/>
        <end position="107"/>
    </location>
</feature>
<dbReference type="EMBL" id="JACLAH010000017">
    <property type="protein sequence ID" value="MBC2649819.1"/>
    <property type="molecule type" value="Genomic_DNA"/>
</dbReference>
<keyword evidence="7" id="KW-1185">Reference proteome</keyword>
<organism evidence="6 7">
    <name type="scientific">Citrobacter braakii</name>
    <dbReference type="NCBI Taxonomy" id="57706"/>
    <lineage>
        <taxon>Bacteria</taxon>
        <taxon>Pseudomonadati</taxon>
        <taxon>Pseudomonadota</taxon>
        <taxon>Gammaproteobacteria</taxon>
        <taxon>Enterobacterales</taxon>
        <taxon>Enterobacteriaceae</taxon>
        <taxon>Citrobacter</taxon>
        <taxon>Citrobacter freundii complex</taxon>
    </lineage>
</organism>
<gene>
    <name evidence="6" type="ORF">H6P72_24830</name>
</gene>
<evidence type="ECO:0000256" key="3">
    <source>
        <dbReference type="ARBA" id="ARBA00038412"/>
    </source>
</evidence>
<evidence type="ECO:0000313" key="6">
    <source>
        <dbReference type="EMBL" id="MBC2649819.1"/>
    </source>
</evidence>
<dbReference type="GO" id="GO:0004519">
    <property type="term" value="F:endonuclease activity"/>
    <property type="evidence" value="ECO:0007669"/>
    <property type="project" value="UniProtKB-KW"/>
</dbReference>
<proteinExistence type="inferred from homology"/>
<accession>A0ABR6U1V0</accession>
<name>A0ABR6U1V0_CITBR</name>
<comment type="caution">
    <text evidence="6">The sequence shown here is derived from an EMBL/GenBank/DDBJ whole genome shotgun (WGS) entry which is preliminary data.</text>
</comment>
<dbReference type="RefSeq" id="WP_185654539.1">
    <property type="nucleotide sequence ID" value="NZ_CP092860.1"/>
</dbReference>
<evidence type="ECO:0000259" key="5">
    <source>
        <dbReference type="SMART" id="SM00507"/>
    </source>
</evidence>
<dbReference type="Pfam" id="PF01844">
    <property type="entry name" value="HNH"/>
    <property type="match status" value="1"/>
</dbReference>